<protein>
    <recommendedName>
        <fullName evidence="1">Phage terminase large subunit N-terminal domain-containing protein</fullName>
    </recommendedName>
</protein>
<evidence type="ECO:0000313" key="2">
    <source>
        <dbReference type="EMBL" id="GAF82821.1"/>
    </source>
</evidence>
<dbReference type="EMBL" id="BARS01006070">
    <property type="protein sequence ID" value="GAF82821.1"/>
    <property type="molecule type" value="Genomic_DNA"/>
</dbReference>
<dbReference type="PANTHER" id="PTHR39184:SF1">
    <property type="entry name" value="PBSX PHAGE TERMINASE LARGE SUBUNIT"/>
    <property type="match status" value="1"/>
</dbReference>
<accession>X0T648</accession>
<dbReference type="InterPro" id="IPR006437">
    <property type="entry name" value="Phage_terminase_lsu"/>
</dbReference>
<dbReference type="InterPro" id="IPR027417">
    <property type="entry name" value="P-loop_NTPase"/>
</dbReference>
<dbReference type="InterPro" id="IPR052380">
    <property type="entry name" value="Viral_DNA_packaging_terminase"/>
</dbReference>
<dbReference type="Gene3D" id="3.30.420.240">
    <property type="match status" value="1"/>
</dbReference>
<sequence length="310" mass="35191">MTSTLTKTNKPTLNPVLKSFWQTKSGIKILKGGRISSKTWDAAGVAVFLSSQYKLKFLCVRQFQNKIAESVYAVLKIQIERFGMSGEFDIQKTVITHKATGSSFHFYGIQRNIAEIKGFEGAQIVWIEEGEGLTKEQWRNIQPTYIRNEGAECWIVYNPRLETDFVETFKHDPERGVIVRLINYNENPYIPQEALDKIEQLKESDYDEYAHVYLGVPKSSDDESVIKRSWIMAAIDAHVTLKLDIAGSKDIGFDVADSGDDLCAQVYKHGSVALWCEKWKGKEDELLKSCTRVYRKAVDYGAAICYDSIG</sequence>
<dbReference type="InterPro" id="IPR035412">
    <property type="entry name" value="Terminase_L_N"/>
</dbReference>
<gene>
    <name evidence="2" type="ORF">S01H1_11874</name>
</gene>
<proteinExistence type="predicted"/>
<dbReference type="AlphaFoldDB" id="X0T648"/>
<dbReference type="Gene3D" id="3.40.50.300">
    <property type="entry name" value="P-loop containing nucleotide triphosphate hydrolases"/>
    <property type="match status" value="1"/>
</dbReference>
<feature type="non-terminal residue" evidence="2">
    <location>
        <position position="310"/>
    </location>
</feature>
<reference evidence="2" key="1">
    <citation type="journal article" date="2014" name="Front. Microbiol.">
        <title>High frequency of phylogenetically diverse reductive dehalogenase-homologous genes in deep subseafloor sedimentary metagenomes.</title>
        <authorList>
            <person name="Kawai M."/>
            <person name="Futagami T."/>
            <person name="Toyoda A."/>
            <person name="Takaki Y."/>
            <person name="Nishi S."/>
            <person name="Hori S."/>
            <person name="Arai W."/>
            <person name="Tsubouchi T."/>
            <person name="Morono Y."/>
            <person name="Uchiyama I."/>
            <person name="Ito T."/>
            <person name="Fujiyama A."/>
            <person name="Inagaki F."/>
            <person name="Takami H."/>
        </authorList>
    </citation>
    <scope>NUCLEOTIDE SEQUENCE</scope>
    <source>
        <strain evidence="2">Expedition CK06-06</strain>
    </source>
</reference>
<feature type="domain" description="Phage terminase large subunit N-terminal" evidence="1">
    <location>
        <begin position="27"/>
        <end position="215"/>
    </location>
</feature>
<dbReference type="Pfam" id="PF04466">
    <property type="entry name" value="Terminase_3"/>
    <property type="match status" value="1"/>
</dbReference>
<name>X0T648_9ZZZZ</name>
<dbReference type="PANTHER" id="PTHR39184">
    <property type="match status" value="1"/>
</dbReference>
<comment type="caution">
    <text evidence="2">The sequence shown here is derived from an EMBL/GenBank/DDBJ whole genome shotgun (WGS) entry which is preliminary data.</text>
</comment>
<organism evidence="2">
    <name type="scientific">marine sediment metagenome</name>
    <dbReference type="NCBI Taxonomy" id="412755"/>
    <lineage>
        <taxon>unclassified sequences</taxon>
        <taxon>metagenomes</taxon>
        <taxon>ecological metagenomes</taxon>
    </lineage>
</organism>
<evidence type="ECO:0000259" key="1">
    <source>
        <dbReference type="Pfam" id="PF04466"/>
    </source>
</evidence>
<dbReference type="NCBIfam" id="TIGR01547">
    <property type="entry name" value="phage_term_2"/>
    <property type="match status" value="1"/>
</dbReference>